<evidence type="ECO:0000313" key="2">
    <source>
        <dbReference type="RefSeq" id="XP_016926937.2"/>
    </source>
</evidence>
<evidence type="ECO:0000313" key="1">
    <source>
        <dbReference type="Proteomes" id="UP001652628"/>
    </source>
</evidence>
<proteinExistence type="predicted"/>
<keyword evidence="1" id="KW-1185">Reference proteome</keyword>
<dbReference type="RefSeq" id="XP_016926937.2">
    <property type="nucleotide sequence ID" value="XM_017071448.4"/>
</dbReference>
<sequence length="206" mass="23678">MNGKIQKSLADDMASSTFGAEVLIGNWAERRYAVVEQSNAILPGLRVSGCEHHRSLCQDTYTRAPFDRAETVPFFVQHRKLAYQNFVRNRRSGLNLVDHELLKRNFTTTNTLEFQELPRLRLLHANRDTEKSGPPKQPADVDRLQAFGNLTKTHNYLKRFKCAQLLEEISNMQTTYSASFNRPWMSKPIFEYGADYDGVVKFDLAC</sequence>
<organism evidence="1 2">
    <name type="scientific">Drosophila suzukii</name>
    <name type="common">Spotted-wing drosophila fruit fly</name>
    <dbReference type="NCBI Taxonomy" id="28584"/>
    <lineage>
        <taxon>Eukaryota</taxon>
        <taxon>Metazoa</taxon>
        <taxon>Ecdysozoa</taxon>
        <taxon>Arthropoda</taxon>
        <taxon>Hexapoda</taxon>
        <taxon>Insecta</taxon>
        <taxon>Pterygota</taxon>
        <taxon>Neoptera</taxon>
        <taxon>Endopterygota</taxon>
        <taxon>Diptera</taxon>
        <taxon>Brachycera</taxon>
        <taxon>Muscomorpha</taxon>
        <taxon>Ephydroidea</taxon>
        <taxon>Drosophilidae</taxon>
        <taxon>Drosophila</taxon>
        <taxon>Sophophora</taxon>
    </lineage>
</organism>
<dbReference type="Proteomes" id="UP001652628">
    <property type="component" value="Chromosome 3"/>
</dbReference>
<dbReference type="GeneID" id="108007705"/>
<reference evidence="2" key="1">
    <citation type="submission" date="2025-08" db="UniProtKB">
        <authorList>
            <consortium name="RefSeq"/>
        </authorList>
    </citation>
    <scope>IDENTIFICATION</scope>
</reference>
<name>A0AB39Z1V3_DROSZ</name>
<dbReference type="AlphaFoldDB" id="A0AB39Z1V3"/>
<accession>A0AB39Z1V3</accession>
<protein>
    <submittedName>
        <fullName evidence="2">Uncharacterized protein isoform X1</fullName>
    </submittedName>
</protein>
<gene>
    <name evidence="2" type="primary">LOC108007705</name>
</gene>